<name>A0AA38CSD2_TAXCH</name>
<keyword evidence="2" id="KW-1185">Reference proteome</keyword>
<organism evidence="1 2">
    <name type="scientific">Taxus chinensis</name>
    <name type="common">Chinese yew</name>
    <name type="synonym">Taxus wallichiana var. chinensis</name>
    <dbReference type="NCBI Taxonomy" id="29808"/>
    <lineage>
        <taxon>Eukaryota</taxon>
        <taxon>Viridiplantae</taxon>
        <taxon>Streptophyta</taxon>
        <taxon>Embryophyta</taxon>
        <taxon>Tracheophyta</taxon>
        <taxon>Spermatophyta</taxon>
        <taxon>Pinopsida</taxon>
        <taxon>Pinidae</taxon>
        <taxon>Conifers II</taxon>
        <taxon>Cupressales</taxon>
        <taxon>Taxaceae</taxon>
        <taxon>Taxus</taxon>
    </lineage>
</organism>
<evidence type="ECO:0000313" key="1">
    <source>
        <dbReference type="EMBL" id="KAH9304847.1"/>
    </source>
</evidence>
<dbReference type="Proteomes" id="UP000824469">
    <property type="component" value="Unassembled WGS sequence"/>
</dbReference>
<sequence length="67" mass="7440">MALQIKNNIKEIGKPPKREGINLINPEKYQSSKVVDVEEVVNFFAGAIKEISYKLAKAEKGIGKVPK</sequence>
<dbReference type="EMBL" id="JAHRHJ020000008">
    <property type="protein sequence ID" value="KAH9304847.1"/>
    <property type="molecule type" value="Genomic_DNA"/>
</dbReference>
<comment type="caution">
    <text evidence="1">The sequence shown here is derived from an EMBL/GenBank/DDBJ whole genome shotgun (WGS) entry which is preliminary data.</text>
</comment>
<feature type="non-terminal residue" evidence="1">
    <location>
        <position position="67"/>
    </location>
</feature>
<proteinExistence type="predicted"/>
<dbReference type="AlphaFoldDB" id="A0AA38CSD2"/>
<gene>
    <name evidence="1" type="ORF">KI387_009251</name>
</gene>
<protein>
    <submittedName>
        <fullName evidence="1">Uncharacterized protein</fullName>
    </submittedName>
</protein>
<evidence type="ECO:0000313" key="2">
    <source>
        <dbReference type="Proteomes" id="UP000824469"/>
    </source>
</evidence>
<accession>A0AA38CSD2</accession>
<reference evidence="1 2" key="1">
    <citation type="journal article" date="2021" name="Nat. Plants">
        <title>The Taxus genome provides insights into paclitaxel biosynthesis.</title>
        <authorList>
            <person name="Xiong X."/>
            <person name="Gou J."/>
            <person name="Liao Q."/>
            <person name="Li Y."/>
            <person name="Zhou Q."/>
            <person name="Bi G."/>
            <person name="Li C."/>
            <person name="Du R."/>
            <person name="Wang X."/>
            <person name="Sun T."/>
            <person name="Guo L."/>
            <person name="Liang H."/>
            <person name="Lu P."/>
            <person name="Wu Y."/>
            <person name="Zhang Z."/>
            <person name="Ro D.K."/>
            <person name="Shang Y."/>
            <person name="Huang S."/>
            <person name="Yan J."/>
        </authorList>
    </citation>
    <scope>NUCLEOTIDE SEQUENCE [LARGE SCALE GENOMIC DNA]</scope>
    <source>
        <strain evidence="1">Ta-2019</strain>
    </source>
</reference>